<evidence type="ECO:0000313" key="3">
    <source>
        <dbReference type="Proteomes" id="UP001419268"/>
    </source>
</evidence>
<reference evidence="2 3" key="1">
    <citation type="submission" date="2024-01" db="EMBL/GenBank/DDBJ databases">
        <title>Genome assemblies of Stephania.</title>
        <authorList>
            <person name="Yang L."/>
        </authorList>
    </citation>
    <scope>NUCLEOTIDE SEQUENCE [LARGE SCALE GENOMIC DNA]</scope>
    <source>
        <strain evidence="2">JXDWG</strain>
        <tissue evidence="2">Leaf</tissue>
    </source>
</reference>
<protein>
    <submittedName>
        <fullName evidence="2">Uncharacterized protein</fullName>
    </submittedName>
</protein>
<feature type="region of interest" description="Disordered" evidence="1">
    <location>
        <begin position="1"/>
        <end position="31"/>
    </location>
</feature>
<keyword evidence="3" id="KW-1185">Reference proteome</keyword>
<organism evidence="2 3">
    <name type="scientific">Stephania cephalantha</name>
    <dbReference type="NCBI Taxonomy" id="152367"/>
    <lineage>
        <taxon>Eukaryota</taxon>
        <taxon>Viridiplantae</taxon>
        <taxon>Streptophyta</taxon>
        <taxon>Embryophyta</taxon>
        <taxon>Tracheophyta</taxon>
        <taxon>Spermatophyta</taxon>
        <taxon>Magnoliopsida</taxon>
        <taxon>Ranunculales</taxon>
        <taxon>Menispermaceae</taxon>
        <taxon>Menispermoideae</taxon>
        <taxon>Cissampelideae</taxon>
        <taxon>Stephania</taxon>
    </lineage>
</organism>
<accession>A0AAP0HNJ4</accession>
<name>A0AAP0HNJ4_9MAGN</name>
<evidence type="ECO:0000256" key="1">
    <source>
        <dbReference type="SAM" id="MobiDB-lite"/>
    </source>
</evidence>
<evidence type="ECO:0000313" key="2">
    <source>
        <dbReference type="EMBL" id="KAK9095383.1"/>
    </source>
</evidence>
<dbReference type="Proteomes" id="UP001419268">
    <property type="component" value="Unassembled WGS sequence"/>
</dbReference>
<proteinExistence type="predicted"/>
<dbReference type="AlphaFoldDB" id="A0AAP0HNJ4"/>
<sequence>MLMRRTTNSIQESQETFPSISLTIPSNHTPSNTPIRFTQFPICPSRHFPNRHTNESPPPFSSPHIRCSVLPSLKDICKLVLIGVFCISMLMFV</sequence>
<dbReference type="EMBL" id="JBBNAG010000011">
    <property type="protein sequence ID" value="KAK9095383.1"/>
    <property type="molecule type" value="Genomic_DNA"/>
</dbReference>
<gene>
    <name evidence="2" type="ORF">Scep_026852</name>
</gene>
<comment type="caution">
    <text evidence="2">The sequence shown here is derived from an EMBL/GenBank/DDBJ whole genome shotgun (WGS) entry which is preliminary data.</text>
</comment>